<protein>
    <submittedName>
        <fullName evidence="1">Uncharacterized protein</fullName>
    </submittedName>
</protein>
<name>A0ABX1C942_9ACTN</name>
<evidence type="ECO:0000313" key="2">
    <source>
        <dbReference type="Proteomes" id="UP000727056"/>
    </source>
</evidence>
<sequence>MLSASPLLASVRMVVQLDEVRRQLASRAGHRPVREYLERFDESRRPGMLLLADIIPPQPPGGIPA</sequence>
<dbReference type="RefSeq" id="WP_168086959.1">
    <property type="nucleotide sequence ID" value="NZ_BHZH01000035.1"/>
</dbReference>
<comment type="caution">
    <text evidence="1">The sequence shown here is derived from an EMBL/GenBank/DDBJ whole genome shotgun (WGS) entry which is preliminary data.</text>
</comment>
<reference evidence="1 2" key="1">
    <citation type="submission" date="2020-03" db="EMBL/GenBank/DDBJ databases">
        <title>Draft genome of Streptomyces sp. ventii, isolated from the Axial Seamount in the Pacific Ocean, and resequencing of the two type strains Streptomyces lonarensis strain NCL 716 and Streptomyces bohaiensis strain 11A07.</title>
        <authorList>
            <person name="Loughran R.M."/>
            <person name="Pfannmuller K.M."/>
            <person name="Wasson B.J."/>
            <person name="Deadmond M.C."/>
            <person name="Paddock B.E."/>
            <person name="Koyack M.J."/>
            <person name="Gallegos D.A."/>
            <person name="Mitchell E.A."/>
            <person name="Ushijima B."/>
            <person name="Saw J.H."/>
            <person name="Mcphail K.L."/>
            <person name="Videau P."/>
        </authorList>
    </citation>
    <scope>NUCLEOTIDE SEQUENCE [LARGE SCALE GENOMIC DNA]</scope>
    <source>
        <strain evidence="1 2">11A07</strain>
    </source>
</reference>
<keyword evidence="2" id="KW-1185">Reference proteome</keyword>
<gene>
    <name evidence="1" type="ORF">HCN52_04020</name>
</gene>
<proteinExistence type="predicted"/>
<accession>A0ABX1C942</accession>
<evidence type="ECO:0000313" key="1">
    <source>
        <dbReference type="EMBL" id="NJQ14125.1"/>
    </source>
</evidence>
<organism evidence="1 2">
    <name type="scientific">Streptomyces bohaiensis</name>
    <dbReference type="NCBI Taxonomy" id="1431344"/>
    <lineage>
        <taxon>Bacteria</taxon>
        <taxon>Bacillati</taxon>
        <taxon>Actinomycetota</taxon>
        <taxon>Actinomycetes</taxon>
        <taxon>Kitasatosporales</taxon>
        <taxon>Streptomycetaceae</taxon>
        <taxon>Streptomyces</taxon>
    </lineage>
</organism>
<dbReference type="EMBL" id="JAAVJC010000016">
    <property type="protein sequence ID" value="NJQ14125.1"/>
    <property type="molecule type" value="Genomic_DNA"/>
</dbReference>
<dbReference type="Proteomes" id="UP000727056">
    <property type="component" value="Unassembled WGS sequence"/>
</dbReference>